<dbReference type="GO" id="GO:0008782">
    <property type="term" value="F:adenosylhomocysteine nucleosidase activity"/>
    <property type="evidence" value="ECO:0007669"/>
    <property type="project" value="UniProtKB-EC"/>
</dbReference>
<dbReference type="SUPFAM" id="SSF53167">
    <property type="entry name" value="Purine and uridine phosphorylases"/>
    <property type="match status" value="1"/>
</dbReference>
<dbReference type="Proteomes" id="UP000188181">
    <property type="component" value="Chromosome"/>
</dbReference>
<dbReference type="EC" id="3.2.2.9" evidence="2"/>
<sequence>MIQLKDGRLAGDTVLFISALEQELTDFISALDFERRNLGPLEYDLFSDPSGRRVIGHVCGVGKVNAAASAAAFLSHPEYNVSYVVSVGTAGGLDKSLKTGDIVVGRDFVQHDFDVSSVFPDCKPGQIPGCELFMKTLPPEMEAVLPADENLRVGTIISGDHFVNEGEKLAGFNPLAVEMEAAAMAQVCIRYNTPFLSIRVITDSADEEAANDWPKLFAKLSKISSGYAHRALNAFNQLSG</sequence>
<keyword evidence="5" id="KW-0486">Methionine biosynthesis</keyword>
<dbReference type="GO" id="GO:0009164">
    <property type="term" value="P:nucleoside catabolic process"/>
    <property type="evidence" value="ECO:0007669"/>
    <property type="project" value="InterPro"/>
</dbReference>
<dbReference type="UniPathway" id="UPA00904">
    <property type="reaction ID" value="UER00871"/>
</dbReference>
<dbReference type="KEGG" id="pbas:SMSP2_02956"/>
<keyword evidence="7" id="KW-0326">Glycosidase</keyword>
<evidence type="ECO:0000259" key="6">
    <source>
        <dbReference type="Pfam" id="PF01048"/>
    </source>
</evidence>
<keyword evidence="8" id="KW-1185">Reference proteome</keyword>
<dbReference type="PANTHER" id="PTHR46832">
    <property type="entry name" value="5'-METHYLTHIOADENOSINE/S-ADENOSYLHOMOCYSTEINE NUCLEOSIDASE"/>
    <property type="match status" value="1"/>
</dbReference>
<proteinExistence type="predicted"/>
<dbReference type="GO" id="GO:0019509">
    <property type="term" value="P:L-methionine salvage from methylthioadenosine"/>
    <property type="evidence" value="ECO:0007669"/>
    <property type="project" value="UniProtKB-UniPathway"/>
</dbReference>
<organism evidence="7 8">
    <name type="scientific">Limihaloglobus sulfuriphilus</name>
    <dbReference type="NCBI Taxonomy" id="1851148"/>
    <lineage>
        <taxon>Bacteria</taxon>
        <taxon>Pseudomonadati</taxon>
        <taxon>Planctomycetota</taxon>
        <taxon>Phycisphaerae</taxon>
        <taxon>Sedimentisphaerales</taxon>
        <taxon>Sedimentisphaeraceae</taxon>
        <taxon>Limihaloglobus</taxon>
    </lineage>
</organism>
<keyword evidence="3" id="KW-0028">Amino-acid biosynthesis</keyword>
<dbReference type="Gene3D" id="3.40.50.1580">
    <property type="entry name" value="Nucleoside phosphorylase domain"/>
    <property type="match status" value="1"/>
</dbReference>
<dbReference type="InterPro" id="IPR000845">
    <property type="entry name" value="Nucleoside_phosphorylase_d"/>
</dbReference>
<feature type="domain" description="Nucleoside phosphorylase" evidence="6">
    <location>
        <begin position="15"/>
        <end position="217"/>
    </location>
</feature>
<dbReference type="GO" id="GO:0005829">
    <property type="term" value="C:cytosol"/>
    <property type="evidence" value="ECO:0007669"/>
    <property type="project" value="TreeGrafter"/>
</dbReference>
<evidence type="ECO:0000313" key="8">
    <source>
        <dbReference type="Proteomes" id="UP000188181"/>
    </source>
</evidence>
<evidence type="ECO:0000256" key="1">
    <source>
        <dbReference type="ARBA" id="ARBA00004945"/>
    </source>
</evidence>
<accession>A0A1R7T6A0</accession>
<dbReference type="PANTHER" id="PTHR46832:SF1">
    <property type="entry name" value="5'-METHYLTHIOADENOSINE_S-ADENOSYLHOMOCYSTEINE NUCLEOSIDASE"/>
    <property type="match status" value="1"/>
</dbReference>
<dbReference type="AlphaFoldDB" id="A0A1R7T6A0"/>
<dbReference type="CDD" id="cd09008">
    <property type="entry name" value="MTAN"/>
    <property type="match status" value="1"/>
</dbReference>
<dbReference type="RefSeq" id="WP_146684746.1">
    <property type="nucleotide sequence ID" value="NZ_CP019646.1"/>
</dbReference>
<comment type="pathway">
    <text evidence="1">Amino-acid biosynthesis; L-methionine biosynthesis via salvage pathway; S-methyl-5-thio-alpha-D-ribose 1-phosphate from S-methyl-5'-thioadenosine (hydrolase route): step 1/2.</text>
</comment>
<dbReference type="GO" id="GO:0008930">
    <property type="term" value="F:methylthioadenosine nucleosidase activity"/>
    <property type="evidence" value="ECO:0007669"/>
    <property type="project" value="InterPro"/>
</dbReference>
<evidence type="ECO:0000256" key="2">
    <source>
        <dbReference type="ARBA" id="ARBA00011974"/>
    </source>
</evidence>
<reference evidence="8" key="1">
    <citation type="submission" date="2017-02" db="EMBL/GenBank/DDBJ databases">
        <title>Comparative genomics and description of representatives of a novel lineage of planctomycetes thriving in anoxic sediments.</title>
        <authorList>
            <person name="Spring S."/>
            <person name="Bunk B."/>
            <person name="Sproer C."/>
        </authorList>
    </citation>
    <scope>NUCLEOTIDE SEQUENCE [LARGE SCALE GENOMIC DNA]</scope>
    <source>
        <strain evidence="8">SM-Chi-D1</strain>
    </source>
</reference>
<dbReference type="GO" id="GO:0019284">
    <property type="term" value="P:L-methionine salvage from S-adenosylmethionine"/>
    <property type="evidence" value="ECO:0007669"/>
    <property type="project" value="TreeGrafter"/>
</dbReference>
<dbReference type="OrthoDB" id="9792278at2"/>
<name>A0A1R7T6A0_9BACT</name>
<evidence type="ECO:0000256" key="3">
    <source>
        <dbReference type="ARBA" id="ARBA00022605"/>
    </source>
</evidence>
<protein>
    <recommendedName>
        <fullName evidence="2">adenosylhomocysteine nucleosidase</fullName>
        <ecNumber evidence="2">3.2.2.9</ecNumber>
    </recommendedName>
</protein>
<evidence type="ECO:0000256" key="5">
    <source>
        <dbReference type="ARBA" id="ARBA00023167"/>
    </source>
</evidence>
<dbReference type="Pfam" id="PF01048">
    <property type="entry name" value="PNP_UDP_1"/>
    <property type="match status" value="1"/>
</dbReference>
<dbReference type="STRING" id="1851148.SMSP2_02956"/>
<dbReference type="InterPro" id="IPR035994">
    <property type="entry name" value="Nucleoside_phosphorylase_sf"/>
</dbReference>
<evidence type="ECO:0000313" key="7">
    <source>
        <dbReference type="EMBL" id="AQQ72566.1"/>
    </source>
</evidence>
<dbReference type="InterPro" id="IPR010049">
    <property type="entry name" value="MTA_SAH_Nsdase"/>
</dbReference>
<gene>
    <name evidence="7" type="primary">mtnN</name>
    <name evidence="7" type="ORF">SMSP2_02956</name>
</gene>
<evidence type="ECO:0000256" key="4">
    <source>
        <dbReference type="ARBA" id="ARBA00022801"/>
    </source>
</evidence>
<dbReference type="EMBL" id="CP019646">
    <property type="protein sequence ID" value="AQQ72566.1"/>
    <property type="molecule type" value="Genomic_DNA"/>
</dbReference>
<keyword evidence="4 7" id="KW-0378">Hydrolase</keyword>
<dbReference type="NCBIfam" id="TIGR01704">
    <property type="entry name" value="MTA_SAH-Nsdase"/>
    <property type="match status" value="1"/>
</dbReference>